<dbReference type="EMBL" id="KZ825810">
    <property type="protein sequence ID" value="PYH98538.1"/>
    <property type="molecule type" value="Genomic_DNA"/>
</dbReference>
<protein>
    <submittedName>
        <fullName evidence="2">Uncharacterized protein</fullName>
    </submittedName>
</protein>
<dbReference type="VEuPathDB" id="FungiDB:BO71DRAFT_395137"/>
<feature type="transmembrane region" description="Helical" evidence="1">
    <location>
        <begin position="13"/>
        <end position="32"/>
    </location>
</feature>
<keyword evidence="1" id="KW-1133">Transmembrane helix</keyword>
<keyword evidence="3" id="KW-1185">Reference proteome</keyword>
<proteinExistence type="predicted"/>
<keyword evidence="1" id="KW-0472">Membrane</keyword>
<dbReference type="AlphaFoldDB" id="A0A319ECM9"/>
<evidence type="ECO:0000256" key="1">
    <source>
        <dbReference type="SAM" id="Phobius"/>
    </source>
</evidence>
<keyword evidence="1" id="KW-0812">Transmembrane</keyword>
<name>A0A319ECM9_9EURO</name>
<organism evidence="2 3">
    <name type="scientific">Aspergillus ellipticus CBS 707.79</name>
    <dbReference type="NCBI Taxonomy" id="1448320"/>
    <lineage>
        <taxon>Eukaryota</taxon>
        <taxon>Fungi</taxon>
        <taxon>Dikarya</taxon>
        <taxon>Ascomycota</taxon>
        <taxon>Pezizomycotina</taxon>
        <taxon>Eurotiomycetes</taxon>
        <taxon>Eurotiomycetidae</taxon>
        <taxon>Eurotiales</taxon>
        <taxon>Aspergillaceae</taxon>
        <taxon>Aspergillus</taxon>
        <taxon>Aspergillus subgen. Circumdati</taxon>
    </lineage>
</organism>
<sequence>MCTFLVTIILRDILLSLFFFFFSSSPLPLLFFKHIFLSVPPCSKDSRFQLSSLLLYLLCARKSLAFKSFSALVSTLCFKLSSLIHLNKPSKQSRSACIGFCS</sequence>
<dbReference type="Proteomes" id="UP000247810">
    <property type="component" value="Unassembled WGS sequence"/>
</dbReference>
<accession>A0A319ECM9</accession>
<evidence type="ECO:0000313" key="3">
    <source>
        <dbReference type="Proteomes" id="UP000247810"/>
    </source>
</evidence>
<reference evidence="2 3" key="1">
    <citation type="submission" date="2018-02" db="EMBL/GenBank/DDBJ databases">
        <title>The genomes of Aspergillus section Nigri reveals drivers in fungal speciation.</title>
        <authorList>
            <consortium name="DOE Joint Genome Institute"/>
            <person name="Vesth T.C."/>
            <person name="Nybo J."/>
            <person name="Theobald S."/>
            <person name="Brandl J."/>
            <person name="Frisvad J.C."/>
            <person name="Nielsen K.F."/>
            <person name="Lyhne E.K."/>
            <person name="Kogle M.E."/>
            <person name="Kuo A."/>
            <person name="Riley R."/>
            <person name="Clum A."/>
            <person name="Nolan M."/>
            <person name="Lipzen A."/>
            <person name="Salamov A."/>
            <person name="Henrissat B."/>
            <person name="Wiebenga A."/>
            <person name="De vries R.P."/>
            <person name="Grigoriev I.V."/>
            <person name="Mortensen U.H."/>
            <person name="Andersen M.R."/>
            <person name="Baker S.E."/>
        </authorList>
    </citation>
    <scope>NUCLEOTIDE SEQUENCE [LARGE SCALE GENOMIC DNA]</scope>
    <source>
        <strain evidence="2 3">CBS 707.79</strain>
    </source>
</reference>
<gene>
    <name evidence="2" type="ORF">BO71DRAFT_395137</name>
</gene>
<evidence type="ECO:0000313" key="2">
    <source>
        <dbReference type="EMBL" id="PYH98538.1"/>
    </source>
</evidence>